<keyword evidence="18" id="KW-0732">Signal</keyword>
<dbReference type="PROSITE" id="PS00486">
    <property type="entry name" value="DNA_MISMATCH_REPAIR_2"/>
    <property type="match status" value="1"/>
</dbReference>
<evidence type="ECO:0000256" key="18">
    <source>
        <dbReference type="SAM" id="SignalP"/>
    </source>
</evidence>
<dbReference type="EMBL" id="JAGMUU010000002">
    <property type="protein sequence ID" value="KAH7160110.1"/>
    <property type="molecule type" value="Genomic_DNA"/>
</dbReference>
<dbReference type="GO" id="GO:0030983">
    <property type="term" value="F:mismatched DNA binding"/>
    <property type="evidence" value="ECO:0007669"/>
    <property type="project" value="InterPro"/>
</dbReference>
<dbReference type="Gene3D" id="3.40.50.300">
    <property type="entry name" value="P-loop containing nucleotide triphosphate hydrolases"/>
    <property type="match status" value="1"/>
</dbReference>
<feature type="compositionally biased region" description="Low complexity" evidence="17">
    <location>
        <begin position="237"/>
        <end position="251"/>
    </location>
</feature>
<evidence type="ECO:0000259" key="19">
    <source>
        <dbReference type="PROSITE" id="PS00486"/>
    </source>
</evidence>
<dbReference type="OrthoDB" id="29596at2759"/>
<proteinExistence type="inferred from homology"/>
<evidence type="ECO:0000256" key="5">
    <source>
        <dbReference type="ARBA" id="ARBA00006271"/>
    </source>
</evidence>
<evidence type="ECO:0000256" key="16">
    <source>
        <dbReference type="ARBA" id="ARBA00077470"/>
    </source>
</evidence>
<feature type="compositionally biased region" description="Polar residues" evidence="17">
    <location>
        <begin position="261"/>
        <end position="274"/>
    </location>
</feature>
<dbReference type="InterPro" id="IPR027417">
    <property type="entry name" value="P-loop_NTPase"/>
</dbReference>
<dbReference type="AlphaFoldDB" id="A0A9P9FBY6"/>
<dbReference type="GO" id="GO:0012505">
    <property type="term" value="C:endomembrane system"/>
    <property type="evidence" value="ECO:0007669"/>
    <property type="project" value="UniProtKB-SubCell"/>
</dbReference>
<dbReference type="GO" id="GO:0005524">
    <property type="term" value="F:ATP binding"/>
    <property type="evidence" value="ECO:0007669"/>
    <property type="project" value="UniProtKB-KW"/>
</dbReference>
<dbReference type="SUPFAM" id="SSF48334">
    <property type="entry name" value="DNA repair protein MutS, domain III"/>
    <property type="match status" value="1"/>
</dbReference>
<sequence>MTWVSRAVTVTGLVLLAHACYSAQEHSAIASASVQHAAAQQLSTHSLPIDVSIEALAATLVVCLGLVMGSPKLRPIRWHEWAGKIEREGAAGFRSGGGEVDKDYQGNPFGALETRPGFVDIRKQRRDFADWVELDKVVLTNPLNVWQPLSSSASLTLPTYAVAPSLLPQTLTFPNNTSTCKLHCKAGALQVPTSLRYSGPQNVHNMPPAQSSNACGSRQWGRGKRTGARGGRQYPRSSRNSASSSSATGSAKQKTPRGSIPTAQHRQSSSSQPLFSRRLGIGSQADTPTSSAPLSGEPSTVAQDEGIRDSSPESVLNEIIMAIDIREKDTIGCAYFATAEGILQLAEDIPMANTDIAEQFLIHVQPTTLLISARAPEDFQRFFEKQSHERLLNLQLDHSHSVKAIFSSGIDNSSLDGGADQAEGDMLQESRVFKSLRCGGSINISSHASVGCAGAVLGDLHRRRSIGFLPDGQVAGAVFRIQSMKMFSLSTYMFVSSDALLSLQLVQTELHPNSQALGSNPNKGSAKESLSVYGLFHYLACTPQGRAHLRQLFLRPVLDMGVIGERQRTISAFLQPDNADNLAQITSILRKIRNIKTTFVQLRKGVEYPTAGQSFDKGVWATIQNFTAQALRLRETVASLNACSGLEIVDKLLDGLHLANLVAVGDMIDKIIDFDQSKTRHRSSVKAGVDPQLDALKRTYDGMDSFLTEVVNHMNRELPEWATQYVRSCIFLPQIGFLTVVEPNPDTGNGRYEGEGTASGMWEKLFEAEGAVCYKNRYMKELDEEYGDMYCQIGDREVEIIHGLANRILEHEDVLVSSSDICGEFDAIMALALGADKYGWRAPKIVEESVLQIEGGRHPLQELVVPSFVPNDCHLASGYFYDSPENMEVPQALVLTGPNHSGKSVYLKQVAIIVYLAHLGSFVPAAQATIGLADKILTCMSTRESISGFESAFARDLKQAALSMRCSTSRSLILVDEFGKGTNADDGSGLLAALLDHFMALGLHSPRLLIATHYHEIFEGGYLRGHKGMCLAHLDVRVNWDAPQAEDQVTYLFSMAYGHSTSSFGGKCAALNGVPSGVVERADAIALLLAQNEDLGAICTRLSSQEEQQLDVAERTARRLLGEMFGEGSGNLGRGARKSVKSALQDILSE</sequence>
<dbReference type="SUPFAM" id="SSF52540">
    <property type="entry name" value="P-loop containing nucleoside triphosphate hydrolases"/>
    <property type="match status" value="1"/>
</dbReference>
<name>A0A9P9FBY6_9HYPO</name>
<dbReference type="FunFam" id="3.40.50.300:FF:001067">
    <property type="entry name" value="DNA mismatch repair protein MSH5"/>
    <property type="match status" value="1"/>
</dbReference>
<dbReference type="CDD" id="cd03281">
    <property type="entry name" value="ABC_MSH5_euk"/>
    <property type="match status" value="1"/>
</dbReference>
<keyword evidence="6" id="KW-0158">Chromosome</keyword>
<keyword evidence="12" id="KW-0472">Membrane</keyword>
<evidence type="ECO:0000313" key="21">
    <source>
        <dbReference type="Proteomes" id="UP000717696"/>
    </source>
</evidence>
<evidence type="ECO:0000256" key="13">
    <source>
        <dbReference type="ARBA" id="ARBA00023242"/>
    </source>
</evidence>
<keyword evidence="21" id="KW-1185">Reference proteome</keyword>
<comment type="similarity">
    <text evidence="4">Belongs to the membrane magnesium transporter (TC 1.A.67) family.</text>
</comment>
<organism evidence="20 21">
    <name type="scientific">Dactylonectria estremocensis</name>
    <dbReference type="NCBI Taxonomy" id="1079267"/>
    <lineage>
        <taxon>Eukaryota</taxon>
        <taxon>Fungi</taxon>
        <taxon>Dikarya</taxon>
        <taxon>Ascomycota</taxon>
        <taxon>Pezizomycotina</taxon>
        <taxon>Sordariomycetes</taxon>
        <taxon>Hypocreomycetidae</taxon>
        <taxon>Hypocreales</taxon>
        <taxon>Nectriaceae</taxon>
        <taxon>Dactylonectria</taxon>
    </lineage>
</organism>
<evidence type="ECO:0000256" key="8">
    <source>
        <dbReference type="ARBA" id="ARBA00022741"/>
    </source>
</evidence>
<feature type="signal peptide" evidence="18">
    <location>
        <begin position="1"/>
        <end position="22"/>
    </location>
</feature>
<keyword evidence="7" id="KW-0812">Transmembrane</keyword>
<dbReference type="Proteomes" id="UP000717696">
    <property type="component" value="Unassembled WGS sequence"/>
</dbReference>
<dbReference type="Pfam" id="PF05192">
    <property type="entry name" value="MutS_III"/>
    <property type="match status" value="1"/>
</dbReference>
<evidence type="ECO:0000256" key="10">
    <source>
        <dbReference type="ARBA" id="ARBA00022989"/>
    </source>
</evidence>
<evidence type="ECO:0000256" key="12">
    <source>
        <dbReference type="ARBA" id="ARBA00023136"/>
    </source>
</evidence>
<evidence type="ECO:0000256" key="2">
    <source>
        <dbReference type="ARBA" id="ARBA00004127"/>
    </source>
</evidence>
<gene>
    <name evidence="20" type="ORF">B0J13DRAFT_643581</name>
</gene>
<evidence type="ECO:0000256" key="17">
    <source>
        <dbReference type="SAM" id="MobiDB-lite"/>
    </source>
</evidence>
<evidence type="ECO:0000256" key="9">
    <source>
        <dbReference type="ARBA" id="ARBA00022840"/>
    </source>
</evidence>
<comment type="caution">
    <text evidence="20">The sequence shown here is derived from an EMBL/GenBank/DDBJ whole genome shotgun (WGS) entry which is preliminary data.</text>
</comment>
<evidence type="ECO:0000256" key="11">
    <source>
        <dbReference type="ARBA" id="ARBA00023125"/>
    </source>
</evidence>
<feature type="chain" id="PRO_5040318976" description="DNA mismatch repair protein MSH5" evidence="18">
    <location>
        <begin position="23"/>
        <end position="1150"/>
    </location>
</feature>
<feature type="compositionally biased region" description="Polar residues" evidence="17">
    <location>
        <begin position="284"/>
        <end position="302"/>
    </location>
</feature>
<dbReference type="SMART" id="SM00534">
    <property type="entry name" value="MUTSac"/>
    <property type="match status" value="1"/>
</dbReference>
<evidence type="ECO:0000256" key="3">
    <source>
        <dbReference type="ARBA" id="ARBA00004286"/>
    </source>
</evidence>
<dbReference type="SMART" id="SM00533">
    <property type="entry name" value="MUTSd"/>
    <property type="match status" value="1"/>
</dbReference>
<keyword evidence="10" id="KW-1133">Transmembrane helix</keyword>
<evidence type="ECO:0000256" key="4">
    <source>
        <dbReference type="ARBA" id="ARBA00006109"/>
    </source>
</evidence>
<dbReference type="GO" id="GO:0140664">
    <property type="term" value="F:ATP-dependent DNA damage sensor activity"/>
    <property type="evidence" value="ECO:0007669"/>
    <property type="project" value="InterPro"/>
</dbReference>
<evidence type="ECO:0000313" key="20">
    <source>
        <dbReference type="EMBL" id="KAH7160110.1"/>
    </source>
</evidence>
<evidence type="ECO:0000256" key="15">
    <source>
        <dbReference type="ARBA" id="ARBA00073549"/>
    </source>
</evidence>
<evidence type="ECO:0000256" key="7">
    <source>
        <dbReference type="ARBA" id="ARBA00022692"/>
    </source>
</evidence>
<feature type="domain" description="DNA mismatch repair proteins mutS family" evidence="19">
    <location>
        <begin position="971"/>
        <end position="987"/>
    </location>
</feature>
<feature type="compositionally biased region" description="Polar residues" evidence="17">
    <location>
        <begin position="198"/>
        <end position="216"/>
    </location>
</feature>
<keyword evidence="8" id="KW-0547">Nucleotide-binding</keyword>
<keyword evidence="14" id="KW-0469">Meiosis</keyword>
<keyword evidence="13" id="KW-0539">Nucleus</keyword>
<accession>A0A9P9FBY6</accession>
<keyword evidence="9" id="KW-0067">ATP-binding</keyword>
<dbReference type="PANTHER" id="PTHR11361">
    <property type="entry name" value="DNA MISMATCH REPAIR PROTEIN MUTS FAMILY MEMBER"/>
    <property type="match status" value="1"/>
</dbReference>
<dbReference type="InterPro" id="IPR000432">
    <property type="entry name" value="DNA_mismatch_repair_MutS_C"/>
</dbReference>
<dbReference type="Gene3D" id="1.10.1420.10">
    <property type="match status" value="1"/>
</dbReference>
<dbReference type="PANTHER" id="PTHR11361:SF20">
    <property type="entry name" value="MUTS PROTEIN HOMOLOG 5"/>
    <property type="match status" value="1"/>
</dbReference>
<dbReference type="GO" id="GO:0005634">
    <property type="term" value="C:nucleus"/>
    <property type="evidence" value="ECO:0007669"/>
    <property type="project" value="UniProtKB-SubCell"/>
</dbReference>
<dbReference type="InterPro" id="IPR045076">
    <property type="entry name" value="MutS"/>
</dbReference>
<reference evidence="20" key="1">
    <citation type="journal article" date="2021" name="Nat. Commun.">
        <title>Genetic determinants of endophytism in the Arabidopsis root mycobiome.</title>
        <authorList>
            <person name="Mesny F."/>
            <person name="Miyauchi S."/>
            <person name="Thiergart T."/>
            <person name="Pickel B."/>
            <person name="Atanasova L."/>
            <person name="Karlsson M."/>
            <person name="Huettel B."/>
            <person name="Barry K.W."/>
            <person name="Haridas S."/>
            <person name="Chen C."/>
            <person name="Bauer D."/>
            <person name="Andreopoulos W."/>
            <person name="Pangilinan J."/>
            <person name="LaButti K."/>
            <person name="Riley R."/>
            <person name="Lipzen A."/>
            <person name="Clum A."/>
            <person name="Drula E."/>
            <person name="Henrissat B."/>
            <person name="Kohler A."/>
            <person name="Grigoriev I.V."/>
            <person name="Martin F.M."/>
            <person name="Hacquard S."/>
        </authorList>
    </citation>
    <scope>NUCLEOTIDE SEQUENCE</scope>
    <source>
        <strain evidence="20">MPI-CAGE-AT-0021</strain>
    </source>
</reference>
<dbReference type="InterPro" id="IPR007696">
    <property type="entry name" value="DNA_mismatch_repair_MutS_core"/>
</dbReference>
<evidence type="ECO:0000256" key="6">
    <source>
        <dbReference type="ARBA" id="ARBA00022454"/>
    </source>
</evidence>
<dbReference type="InterPro" id="IPR018937">
    <property type="entry name" value="MMgT"/>
</dbReference>
<dbReference type="InterPro" id="IPR036187">
    <property type="entry name" value="DNA_mismatch_repair_MutS_sf"/>
</dbReference>
<dbReference type="GO" id="GO:0005694">
    <property type="term" value="C:chromosome"/>
    <property type="evidence" value="ECO:0007669"/>
    <property type="project" value="UniProtKB-SubCell"/>
</dbReference>
<evidence type="ECO:0000256" key="14">
    <source>
        <dbReference type="ARBA" id="ARBA00023254"/>
    </source>
</evidence>
<protein>
    <recommendedName>
        <fullName evidence="15">DNA mismatch repair protein MSH5</fullName>
    </recommendedName>
    <alternativeName>
        <fullName evidence="16">MutS protein homolog 5</fullName>
    </alternativeName>
</protein>
<comment type="subcellular location">
    <subcellularLocation>
        <location evidence="3">Chromosome</location>
    </subcellularLocation>
    <subcellularLocation>
        <location evidence="2">Endomembrane system</location>
        <topology evidence="2">Multi-pass membrane protein</topology>
    </subcellularLocation>
    <subcellularLocation>
        <location evidence="1">Nucleus</location>
    </subcellularLocation>
</comment>
<comment type="similarity">
    <text evidence="5">Belongs to the DNA mismatch repair MutS family.</text>
</comment>
<feature type="region of interest" description="Disordered" evidence="17">
    <location>
        <begin position="198"/>
        <end position="310"/>
    </location>
</feature>
<dbReference type="GO" id="GO:0051026">
    <property type="term" value="P:chiasma assembly"/>
    <property type="evidence" value="ECO:0007669"/>
    <property type="project" value="TreeGrafter"/>
</dbReference>
<dbReference type="Pfam" id="PF00488">
    <property type="entry name" value="MutS_V"/>
    <property type="match status" value="1"/>
</dbReference>
<evidence type="ECO:0000256" key="1">
    <source>
        <dbReference type="ARBA" id="ARBA00004123"/>
    </source>
</evidence>
<dbReference type="Pfam" id="PF10270">
    <property type="entry name" value="MMgT"/>
    <property type="match status" value="1"/>
</dbReference>
<dbReference type="GO" id="GO:0006298">
    <property type="term" value="P:mismatch repair"/>
    <property type="evidence" value="ECO:0007669"/>
    <property type="project" value="InterPro"/>
</dbReference>
<keyword evidence="11" id="KW-0238">DNA-binding</keyword>